<dbReference type="EMBL" id="JBIGHZ010000001">
    <property type="protein sequence ID" value="MFG6447164.1"/>
    <property type="molecule type" value="Genomic_DNA"/>
</dbReference>
<dbReference type="InterPro" id="IPR013424">
    <property type="entry name" value="Ice-binding_C"/>
</dbReference>
<keyword evidence="4" id="KW-1185">Reference proteome</keyword>
<feature type="chain" id="PRO_5045341036" evidence="1">
    <location>
        <begin position="28"/>
        <end position="187"/>
    </location>
</feature>
<protein>
    <submittedName>
        <fullName evidence="3">PEP-CTERM sorting domain-containing protein</fullName>
    </submittedName>
</protein>
<evidence type="ECO:0000313" key="4">
    <source>
        <dbReference type="Proteomes" id="UP001606099"/>
    </source>
</evidence>
<organism evidence="3 4">
    <name type="scientific">Roseateles rivi</name>
    <dbReference type="NCBI Taxonomy" id="3299028"/>
    <lineage>
        <taxon>Bacteria</taxon>
        <taxon>Pseudomonadati</taxon>
        <taxon>Pseudomonadota</taxon>
        <taxon>Betaproteobacteria</taxon>
        <taxon>Burkholderiales</taxon>
        <taxon>Sphaerotilaceae</taxon>
        <taxon>Roseateles</taxon>
    </lineage>
</organism>
<comment type="caution">
    <text evidence="3">The sequence shown here is derived from an EMBL/GenBank/DDBJ whole genome shotgun (WGS) entry which is preliminary data.</text>
</comment>
<dbReference type="NCBIfam" id="TIGR02595">
    <property type="entry name" value="PEP_CTERM"/>
    <property type="match status" value="1"/>
</dbReference>
<feature type="signal peptide" evidence="1">
    <location>
        <begin position="1"/>
        <end position="27"/>
    </location>
</feature>
<sequence length="187" mass="19335">MSQLSRFKLKSLVAGAALALMGVGAWAGTYSYGADTSGGPTYNRLVESLSVLSNIGTNVQYQAFSFTVSAAGNYDFLSQAAGWDNFLFLYNGFNPQDPLTGALIGNDDFQGTIGTSGFSYMLNTGTTYTVVTTGYSNIDAGTFSSTITGPGDVMPAPVPEPATYALMGLGLAALGALGRRRSVAAQG</sequence>
<name>A0ABW7FS59_9BURK</name>
<dbReference type="Proteomes" id="UP001606099">
    <property type="component" value="Unassembled WGS sequence"/>
</dbReference>
<evidence type="ECO:0000256" key="1">
    <source>
        <dbReference type="SAM" id="SignalP"/>
    </source>
</evidence>
<keyword evidence="1" id="KW-0732">Signal</keyword>
<evidence type="ECO:0000313" key="3">
    <source>
        <dbReference type="EMBL" id="MFG6447164.1"/>
    </source>
</evidence>
<proteinExistence type="predicted"/>
<evidence type="ECO:0000259" key="2">
    <source>
        <dbReference type="Pfam" id="PF07589"/>
    </source>
</evidence>
<dbReference type="Pfam" id="PF07589">
    <property type="entry name" value="PEP-CTERM"/>
    <property type="match status" value="1"/>
</dbReference>
<accession>A0ABW7FS59</accession>
<feature type="domain" description="Ice-binding protein C-terminal" evidence="2">
    <location>
        <begin position="157"/>
        <end position="181"/>
    </location>
</feature>
<reference evidence="3 4" key="1">
    <citation type="submission" date="2024-08" db="EMBL/GenBank/DDBJ databases">
        <authorList>
            <person name="Lu H."/>
        </authorList>
    </citation>
    <scope>NUCLEOTIDE SEQUENCE [LARGE SCALE GENOMIC DNA]</scope>
    <source>
        <strain evidence="3 4">BYS180W</strain>
    </source>
</reference>
<dbReference type="RefSeq" id="WP_394458535.1">
    <property type="nucleotide sequence ID" value="NZ_JBIGHZ010000001.1"/>
</dbReference>
<gene>
    <name evidence="3" type="ORF">ACG0Z6_02775</name>
</gene>